<dbReference type="GeneID" id="63756022"/>
<sequence>MDDQHEQYHCGSAWLINFQLYPAIISQHSTAEKAGDIPTVLVIVREEMAGFSYGCDTLWLTFLSEWLDLVLHHRISICLRELFATTIGRTISIFTTATFFKSFFFYLKVSSPRGELSPLLSPRNNLFASVADLNEDGYARRTQDQPYKLRIAQLIMRPFGSVDLIAFSAPVFTLVISPGGRHIIGHHNRTMD</sequence>
<gene>
    <name evidence="1" type="ORF">ASPSYDRAFT_1124154</name>
</gene>
<proteinExistence type="predicted"/>
<name>A0A1L9TCN5_9EURO</name>
<evidence type="ECO:0000313" key="1">
    <source>
        <dbReference type="EMBL" id="OJJ57190.1"/>
    </source>
</evidence>
<dbReference type="RefSeq" id="XP_040700996.1">
    <property type="nucleotide sequence ID" value="XM_040839949.1"/>
</dbReference>
<accession>A0A1L9TCN5</accession>
<organism evidence="1 2">
    <name type="scientific">Aspergillus sydowii CBS 593.65</name>
    <dbReference type="NCBI Taxonomy" id="1036612"/>
    <lineage>
        <taxon>Eukaryota</taxon>
        <taxon>Fungi</taxon>
        <taxon>Dikarya</taxon>
        <taxon>Ascomycota</taxon>
        <taxon>Pezizomycotina</taxon>
        <taxon>Eurotiomycetes</taxon>
        <taxon>Eurotiomycetidae</taxon>
        <taxon>Eurotiales</taxon>
        <taxon>Aspergillaceae</taxon>
        <taxon>Aspergillus</taxon>
        <taxon>Aspergillus subgen. Nidulantes</taxon>
    </lineage>
</organism>
<keyword evidence="2" id="KW-1185">Reference proteome</keyword>
<protein>
    <submittedName>
        <fullName evidence="1">Uncharacterized protein</fullName>
    </submittedName>
</protein>
<dbReference type="AlphaFoldDB" id="A0A1L9TCN5"/>
<dbReference type="Proteomes" id="UP000184356">
    <property type="component" value="Unassembled WGS sequence"/>
</dbReference>
<evidence type="ECO:0000313" key="2">
    <source>
        <dbReference type="Proteomes" id="UP000184356"/>
    </source>
</evidence>
<dbReference type="VEuPathDB" id="FungiDB:ASPSYDRAFT_1124154"/>
<dbReference type="EMBL" id="KV878589">
    <property type="protein sequence ID" value="OJJ57190.1"/>
    <property type="molecule type" value="Genomic_DNA"/>
</dbReference>
<reference evidence="2" key="1">
    <citation type="journal article" date="2017" name="Genome Biol.">
        <title>Comparative genomics reveals high biological diversity and specific adaptations in the industrially and medically important fungal genus Aspergillus.</title>
        <authorList>
            <person name="de Vries R.P."/>
            <person name="Riley R."/>
            <person name="Wiebenga A."/>
            <person name="Aguilar-Osorio G."/>
            <person name="Amillis S."/>
            <person name="Uchima C.A."/>
            <person name="Anderluh G."/>
            <person name="Asadollahi M."/>
            <person name="Askin M."/>
            <person name="Barry K."/>
            <person name="Battaglia E."/>
            <person name="Bayram O."/>
            <person name="Benocci T."/>
            <person name="Braus-Stromeyer S.A."/>
            <person name="Caldana C."/>
            <person name="Canovas D."/>
            <person name="Cerqueira G.C."/>
            <person name="Chen F."/>
            <person name="Chen W."/>
            <person name="Choi C."/>
            <person name="Clum A."/>
            <person name="Dos Santos R.A."/>
            <person name="Damasio A.R."/>
            <person name="Diallinas G."/>
            <person name="Emri T."/>
            <person name="Fekete E."/>
            <person name="Flipphi M."/>
            <person name="Freyberg S."/>
            <person name="Gallo A."/>
            <person name="Gournas C."/>
            <person name="Habgood R."/>
            <person name="Hainaut M."/>
            <person name="Harispe M.L."/>
            <person name="Henrissat B."/>
            <person name="Hilden K.S."/>
            <person name="Hope R."/>
            <person name="Hossain A."/>
            <person name="Karabika E."/>
            <person name="Karaffa L."/>
            <person name="Karanyi Z."/>
            <person name="Krasevec N."/>
            <person name="Kuo A."/>
            <person name="Kusch H."/>
            <person name="LaButti K."/>
            <person name="Lagendijk E.L."/>
            <person name="Lapidus A."/>
            <person name="Levasseur A."/>
            <person name="Lindquist E."/>
            <person name="Lipzen A."/>
            <person name="Logrieco A.F."/>
            <person name="MacCabe A."/>
            <person name="Maekelae M.R."/>
            <person name="Malavazi I."/>
            <person name="Melin P."/>
            <person name="Meyer V."/>
            <person name="Mielnichuk N."/>
            <person name="Miskei M."/>
            <person name="Molnar A.P."/>
            <person name="Mule G."/>
            <person name="Ngan C.Y."/>
            <person name="Orejas M."/>
            <person name="Orosz E."/>
            <person name="Ouedraogo J.P."/>
            <person name="Overkamp K.M."/>
            <person name="Park H.-S."/>
            <person name="Perrone G."/>
            <person name="Piumi F."/>
            <person name="Punt P.J."/>
            <person name="Ram A.F."/>
            <person name="Ramon A."/>
            <person name="Rauscher S."/>
            <person name="Record E."/>
            <person name="Riano-Pachon D.M."/>
            <person name="Robert V."/>
            <person name="Roehrig J."/>
            <person name="Ruller R."/>
            <person name="Salamov A."/>
            <person name="Salih N.S."/>
            <person name="Samson R.A."/>
            <person name="Sandor E."/>
            <person name="Sanguinetti M."/>
            <person name="Schuetze T."/>
            <person name="Sepcic K."/>
            <person name="Shelest E."/>
            <person name="Sherlock G."/>
            <person name="Sophianopoulou V."/>
            <person name="Squina F.M."/>
            <person name="Sun H."/>
            <person name="Susca A."/>
            <person name="Todd R.B."/>
            <person name="Tsang A."/>
            <person name="Unkles S.E."/>
            <person name="van de Wiele N."/>
            <person name="van Rossen-Uffink D."/>
            <person name="Oliveira J.V."/>
            <person name="Vesth T.C."/>
            <person name="Visser J."/>
            <person name="Yu J.-H."/>
            <person name="Zhou M."/>
            <person name="Andersen M.R."/>
            <person name="Archer D.B."/>
            <person name="Baker S.E."/>
            <person name="Benoit I."/>
            <person name="Brakhage A.A."/>
            <person name="Braus G.H."/>
            <person name="Fischer R."/>
            <person name="Frisvad J.C."/>
            <person name="Goldman G.H."/>
            <person name="Houbraken J."/>
            <person name="Oakley B."/>
            <person name="Pocsi I."/>
            <person name="Scazzocchio C."/>
            <person name="Seiboth B."/>
            <person name="vanKuyk P.A."/>
            <person name="Wortman J."/>
            <person name="Dyer P.S."/>
            <person name="Grigoriev I.V."/>
        </authorList>
    </citation>
    <scope>NUCLEOTIDE SEQUENCE [LARGE SCALE GENOMIC DNA]</scope>
    <source>
        <strain evidence="2">CBS 593.65</strain>
    </source>
</reference>